<evidence type="ECO:0000313" key="4">
    <source>
        <dbReference type="WBParaSite" id="SCUD_0000653401-mRNA-1"/>
    </source>
</evidence>
<dbReference type="EMBL" id="UZAK01014987">
    <property type="protein sequence ID" value="VDP04992.1"/>
    <property type="molecule type" value="Genomic_DNA"/>
</dbReference>
<dbReference type="AlphaFoldDB" id="A0A183JUZ1"/>
<reference evidence="4" key="1">
    <citation type="submission" date="2016-06" db="UniProtKB">
        <authorList>
            <consortium name="WormBaseParasite"/>
        </authorList>
    </citation>
    <scope>IDENTIFICATION</scope>
</reference>
<evidence type="ECO:0000313" key="3">
    <source>
        <dbReference type="Proteomes" id="UP000279833"/>
    </source>
</evidence>
<gene>
    <name evidence="2" type="ORF">SCUD_LOCUS6533</name>
</gene>
<keyword evidence="3" id="KW-1185">Reference proteome</keyword>
<dbReference type="PANTHER" id="PTHR19446">
    <property type="entry name" value="REVERSE TRANSCRIPTASES"/>
    <property type="match status" value="1"/>
</dbReference>
<reference evidence="2 3" key="2">
    <citation type="submission" date="2018-11" db="EMBL/GenBank/DDBJ databases">
        <authorList>
            <consortium name="Pathogen Informatics"/>
        </authorList>
    </citation>
    <scope>NUCLEOTIDE SEQUENCE [LARGE SCALE GENOMIC DNA]</scope>
    <source>
        <strain evidence="2">Dakar</strain>
        <strain evidence="3">Dakar, Senegal</strain>
    </source>
</reference>
<feature type="compositionally biased region" description="Basic and acidic residues" evidence="1">
    <location>
        <begin position="16"/>
        <end position="28"/>
    </location>
</feature>
<accession>A0A183JUZ1</accession>
<feature type="region of interest" description="Disordered" evidence="1">
    <location>
        <begin position="1"/>
        <end position="28"/>
    </location>
</feature>
<sequence>MRQQYDTTKQIAGKYSKPEKPVKDKEGRPITEIQEQRNGWDIVAAHTDLPIDVIRTTAEETRMAIRQIKYEKAARPDNIPAKALKTDTEVTANMLQLLFKKVWEKEQVSMDWKEGYFIKILKKGYLRKYENYRDIAPLSVPRKVFNKVLPNWMKDAVDA</sequence>
<evidence type="ECO:0000313" key="2">
    <source>
        <dbReference type="EMBL" id="VDP04992.1"/>
    </source>
</evidence>
<protein>
    <submittedName>
        <fullName evidence="4">Transposase</fullName>
    </submittedName>
</protein>
<proteinExistence type="predicted"/>
<evidence type="ECO:0000256" key="1">
    <source>
        <dbReference type="SAM" id="MobiDB-lite"/>
    </source>
</evidence>
<dbReference type="WBParaSite" id="SCUD_0000653401-mRNA-1">
    <property type="protein sequence ID" value="SCUD_0000653401-mRNA-1"/>
    <property type="gene ID" value="SCUD_0000653401"/>
</dbReference>
<name>A0A183JUZ1_9TREM</name>
<organism evidence="4">
    <name type="scientific">Schistosoma curassoni</name>
    <dbReference type="NCBI Taxonomy" id="6186"/>
    <lineage>
        <taxon>Eukaryota</taxon>
        <taxon>Metazoa</taxon>
        <taxon>Spiralia</taxon>
        <taxon>Lophotrochozoa</taxon>
        <taxon>Platyhelminthes</taxon>
        <taxon>Trematoda</taxon>
        <taxon>Digenea</taxon>
        <taxon>Strigeidida</taxon>
        <taxon>Schistosomatoidea</taxon>
        <taxon>Schistosomatidae</taxon>
        <taxon>Schistosoma</taxon>
    </lineage>
</organism>
<feature type="compositionally biased region" description="Polar residues" evidence="1">
    <location>
        <begin position="1"/>
        <end position="10"/>
    </location>
</feature>
<dbReference type="Proteomes" id="UP000279833">
    <property type="component" value="Unassembled WGS sequence"/>
</dbReference>